<name>A0A1T2KX58_9GAMM</name>
<proteinExistence type="predicted"/>
<reference evidence="1 2" key="1">
    <citation type="submission" date="2016-11" db="EMBL/GenBank/DDBJ databases">
        <title>Mixed transmission modes and dynamic genome evolution in an obligate animal-bacterial symbiosis.</title>
        <authorList>
            <person name="Russell S.L."/>
            <person name="Corbett-Detig R.B."/>
            <person name="Cavanaugh C.M."/>
        </authorList>
    </citation>
    <scope>NUCLEOTIDE SEQUENCE [LARGE SCALE GENOMIC DNA]</scope>
    <source>
        <strain evidence="1">Se-Cadez</strain>
    </source>
</reference>
<gene>
    <name evidence="1" type="ORF">BOW51_02775</name>
</gene>
<dbReference type="Pfam" id="PF04325">
    <property type="entry name" value="DUF465"/>
    <property type="match status" value="1"/>
</dbReference>
<sequence>MLSEHHDIDHEFPEYHEKLEAMCAADAQFAAQVAKHDKIDNEIRELEEMGQPIADEEIEKMKYERAQLKDVIYARLRQG</sequence>
<organism evidence="1 2">
    <name type="scientific">Solemya velesiana gill symbiont</name>
    <dbReference type="NCBI Taxonomy" id="1918948"/>
    <lineage>
        <taxon>Bacteria</taxon>
        <taxon>Pseudomonadati</taxon>
        <taxon>Pseudomonadota</taxon>
        <taxon>Gammaproteobacteria</taxon>
        <taxon>sulfur-oxidizing symbionts</taxon>
    </lineage>
</organism>
<dbReference type="Gene3D" id="6.10.280.50">
    <property type="match status" value="1"/>
</dbReference>
<dbReference type="RefSeq" id="WP_078486001.1">
    <property type="nucleotide sequence ID" value="NZ_MPRJ01000011.1"/>
</dbReference>
<protein>
    <recommendedName>
        <fullName evidence="3">DUF465 domain-containing protein</fullName>
    </recommendedName>
</protein>
<dbReference type="InterPro" id="IPR007420">
    <property type="entry name" value="DUF465"/>
</dbReference>
<evidence type="ECO:0000313" key="2">
    <source>
        <dbReference type="Proteomes" id="UP000190896"/>
    </source>
</evidence>
<dbReference type="AlphaFoldDB" id="A0A1T2KX58"/>
<dbReference type="OrthoDB" id="1263265at2"/>
<keyword evidence="2" id="KW-1185">Reference proteome</keyword>
<evidence type="ECO:0000313" key="1">
    <source>
        <dbReference type="EMBL" id="OOZ37394.1"/>
    </source>
</evidence>
<evidence type="ECO:0008006" key="3">
    <source>
        <dbReference type="Google" id="ProtNLM"/>
    </source>
</evidence>
<dbReference type="Proteomes" id="UP000190896">
    <property type="component" value="Unassembled WGS sequence"/>
</dbReference>
<comment type="caution">
    <text evidence="1">The sequence shown here is derived from an EMBL/GenBank/DDBJ whole genome shotgun (WGS) entry which is preliminary data.</text>
</comment>
<accession>A0A1T2KX58</accession>
<dbReference type="InterPro" id="IPR038444">
    <property type="entry name" value="DUF465_sf"/>
</dbReference>
<dbReference type="EMBL" id="MPRJ01000011">
    <property type="protein sequence ID" value="OOZ37394.1"/>
    <property type="molecule type" value="Genomic_DNA"/>
</dbReference>